<sequence>MKTKAVKTRSWVRLIAKLLLLAVIAVAVAVPTLTIRDFCDHVKKFNFYLQMGDSVGTEEELGQLHYFYALSAKWRIQWLADRYLFTDAFFYEVADTYLTENWEEVRNKLKDKQEDPRSFLYGIAKFRQAQVQYRATHKIEAPLDFVMTEVRQDFERDLRNCLKVSEYLECFDRVWNYDISGNKKDAQEAIIQPGNTPPEFILGPIKEKDDGPGEPPGKFPARSKQDEKHPGGGGPQRRP</sequence>
<evidence type="ECO:0000256" key="1">
    <source>
        <dbReference type="SAM" id="MobiDB-lite"/>
    </source>
</evidence>
<dbReference type="Proteomes" id="UP000178227">
    <property type="component" value="Unassembled WGS sequence"/>
</dbReference>
<dbReference type="EMBL" id="MGKI01000006">
    <property type="protein sequence ID" value="OGN23020.1"/>
    <property type="molecule type" value="Genomic_DNA"/>
</dbReference>
<dbReference type="STRING" id="1802694.A2918_02720"/>
<reference evidence="2 3" key="1">
    <citation type="journal article" date="2016" name="Nat. Commun.">
        <title>Thousands of microbial genomes shed light on interconnected biogeochemical processes in an aquifer system.</title>
        <authorList>
            <person name="Anantharaman K."/>
            <person name="Brown C.T."/>
            <person name="Hug L.A."/>
            <person name="Sharon I."/>
            <person name="Castelle C.J."/>
            <person name="Probst A.J."/>
            <person name="Thomas B.C."/>
            <person name="Singh A."/>
            <person name="Wilkins M.J."/>
            <person name="Karaoz U."/>
            <person name="Brodie E.L."/>
            <person name="Williams K.H."/>
            <person name="Hubbard S.S."/>
            <person name="Banfield J.F."/>
        </authorList>
    </citation>
    <scope>NUCLEOTIDE SEQUENCE [LARGE SCALE GENOMIC DNA]</scope>
</reference>
<gene>
    <name evidence="2" type="ORF">A2918_02720</name>
</gene>
<dbReference type="AlphaFoldDB" id="A0A1F8GDB3"/>
<organism evidence="2 3">
    <name type="scientific">Candidatus Yanofskybacteria bacterium RIFCSPLOWO2_01_FULL_42_49</name>
    <dbReference type="NCBI Taxonomy" id="1802694"/>
    <lineage>
        <taxon>Bacteria</taxon>
        <taxon>Candidatus Yanofskyibacteriota</taxon>
    </lineage>
</organism>
<accession>A0A1F8GDB3</accession>
<comment type="caution">
    <text evidence="2">The sequence shown here is derived from an EMBL/GenBank/DDBJ whole genome shotgun (WGS) entry which is preliminary data.</text>
</comment>
<proteinExistence type="predicted"/>
<feature type="region of interest" description="Disordered" evidence="1">
    <location>
        <begin position="192"/>
        <end position="239"/>
    </location>
</feature>
<evidence type="ECO:0000313" key="2">
    <source>
        <dbReference type="EMBL" id="OGN23020.1"/>
    </source>
</evidence>
<evidence type="ECO:0000313" key="3">
    <source>
        <dbReference type="Proteomes" id="UP000178227"/>
    </source>
</evidence>
<protein>
    <submittedName>
        <fullName evidence="2">Uncharacterized protein</fullName>
    </submittedName>
</protein>
<name>A0A1F8GDB3_9BACT</name>